<accession>A0A9P6GU70</accession>
<name>A0A9P6GU70_9PLEO</name>
<proteinExistence type="inferred from homology"/>
<keyword evidence="2 6" id="KW-0812">Transmembrane</keyword>
<evidence type="ECO:0000256" key="1">
    <source>
        <dbReference type="ARBA" id="ARBA00004141"/>
    </source>
</evidence>
<protein>
    <submittedName>
        <fullName evidence="7">DUF1772 domain containing protein</fullName>
    </submittedName>
</protein>
<dbReference type="GO" id="GO:0016020">
    <property type="term" value="C:membrane"/>
    <property type="evidence" value="ECO:0007669"/>
    <property type="project" value="UniProtKB-SubCell"/>
</dbReference>
<keyword evidence="8" id="KW-1185">Reference proteome</keyword>
<dbReference type="InterPro" id="IPR013901">
    <property type="entry name" value="Anthrone_oxy"/>
</dbReference>
<evidence type="ECO:0000256" key="2">
    <source>
        <dbReference type="ARBA" id="ARBA00022692"/>
    </source>
</evidence>
<organism evidence="7 8">
    <name type="scientific">Paraphaeosphaeria minitans</name>
    <dbReference type="NCBI Taxonomy" id="565426"/>
    <lineage>
        <taxon>Eukaryota</taxon>
        <taxon>Fungi</taxon>
        <taxon>Dikarya</taxon>
        <taxon>Ascomycota</taxon>
        <taxon>Pezizomycotina</taxon>
        <taxon>Dothideomycetes</taxon>
        <taxon>Pleosporomycetidae</taxon>
        <taxon>Pleosporales</taxon>
        <taxon>Massarineae</taxon>
        <taxon>Didymosphaeriaceae</taxon>
        <taxon>Paraphaeosphaeria</taxon>
    </lineage>
</organism>
<dbReference type="OrthoDB" id="5954308at2759"/>
<feature type="transmembrane region" description="Helical" evidence="6">
    <location>
        <begin position="67"/>
        <end position="84"/>
    </location>
</feature>
<sequence length="195" mass="20335">MATAGYLFNERPPVGLLIAQAVGITASTYLLGSNAAIASVTIPAVMDAPSPLAAKQWAKVYHLGKPFGIGCSVIAAACTGFVAYKQDPTSLPFKLNATATLIFPAIIPFTILVLKPINDKLFAKGDALALDDKAEVGVAQEETTKALIDRWTKLHLVRTAITGVGAILAIWAALDKRETGSVGGFSLQSGANRLG</sequence>
<dbReference type="Proteomes" id="UP000756921">
    <property type="component" value="Unassembled WGS sequence"/>
</dbReference>
<dbReference type="PANTHER" id="PTHR35042">
    <property type="entry name" value="ANTHRONE OXYGENASE ENCC"/>
    <property type="match status" value="1"/>
</dbReference>
<feature type="transmembrane region" description="Helical" evidence="6">
    <location>
        <begin position="17"/>
        <end position="46"/>
    </location>
</feature>
<evidence type="ECO:0000256" key="4">
    <source>
        <dbReference type="ARBA" id="ARBA00023136"/>
    </source>
</evidence>
<gene>
    <name evidence="7" type="ORF">PMIN01_01183</name>
</gene>
<comment type="similarity">
    <text evidence="5">Belongs to the anthrone oxygenase family.</text>
</comment>
<evidence type="ECO:0000313" key="8">
    <source>
        <dbReference type="Proteomes" id="UP000756921"/>
    </source>
</evidence>
<dbReference type="Pfam" id="PF08592">
    <property type="entry name" value="Anthrone_oxy"/>
    <property type="match status" value="1"/>
</dbReference>
<keyword evidence="4 6" id="KW-0472">Membrane</keyword>
<feature type="transmembrane region" description="Helical" evidence="6">
    <location>
        <begin position="155"/>
        <end position="174"/>
    </location>
</feature>
<reference evidence="7" key="1">
    <citation type="journal article" date="2020" name="Mol. Plant Microbe Interact.">
        <title>Genome Sequence of the Biocontrol Agent Coniothyrium minitans strain Conio (IMI 134523).</title>
        <authorList>
            <person name="Patel D."/>
            <person name="Shittu T.A."/>
            <person name="Baroncelli R."/>
            <person name="Muthumeenakshi S."/>
            <person name="Osborne T.H."/>
            <person name="Janganan T.K."/>
            <person name="Sreenivasaprasad S."/>
        </authorList>
    </citation>
    <scope>NUCLEOTIDE SEQUENCE</scope>
    <source>
        <strain evidence="7">Conio</strain>
    </source>
</reference>
<dbReference type="PANTHER" id="PTHR35042:SF1">
    <property type="entry name" value="DUF1772-DOMAIN-CONTAINING PROTEIN"/>
    <property type="match status" value="1"/>
</dbReference>
<comment type="subcellular location">
    <subcellularLocation>
        <location evidence="1">Membrane</location>
        <topology evidence="1">Multi-pass membrane protein</topology>
    </subcellularLocation>
</comment>
<feature type="transmembrane region" description="Helical" evidence="6">
    <location>
        <begin position="96"/>
        <end position="114"/>
    </location>
</feature>
<evidence type="ECO:0000256" key="3">
    <source>
        <dbReference type="ARBA" id="ARBA00022989"/>
    </source>
</evidence>
<evidence type="ECO:0000256" key="6">
    <source>
        <dbReference type="SAM" id="Phobius"/>
    </source>
</evidence>
<dbReference type="AlphaFoldDB" id="A0A9P6GU70"/>
<keyword evidence="3 6" id="KW-1133">Transmembrane helix</keyword>
<evidence type="ECO:0000256" key="5">
    <source>
        <dbReference type="ARBA" id="ARBA00034313"/>
    </source>
</evidence>
<dbReference type="EMBL" id="WJXW01000001">
    <property type="protein sequence ID" value="KAF9741644.1"/>
    <property type="molecule type" value="Genomic_DNA"/>
</dbReference>
<evidence type="ECO:0000313" key="7">
    <source>
        <dbReference type="EMBL" id="KAF9741644.1"/>
    </source>
</evidence>
<comment type="caution">
    <text evidence="7">The sequence shown here is derived from an EMBL/GenBank/DDBJ whole genome shotgun (WGS) entry which is preliminary data.</text>
</comment>